<dbReference type="InterPro" id="IPR008979">
    <property type="entry name" value="Galactose-bd-like_sf"/>
</dbReference>
<dbReference type="SMART" id="SM00734">
    <property type="entry name" value="ZnF_Rad18"/>
    <property type="match status" value="2"/>
</dbReference>
<reference evidence="8" key="1">
    <citation type="submission" date="2021-07" db="EMBL/GenBank/DDBJ databases">
        <authorList>
            <person name="Catto M.A."/>
            <person name="Jacobson A."/>
            <person name="Kennedy G."/>
            <person name="Labadie P."/>
            <person name="Hunt B.G."/>
            <person name="Srinivasan R."/>
        </authorList>
    </citation>
    <scope>NUCLEOTIDE SEQUENCE</scope>
    <source>
        <strain evidence="8">PL_HMW_Pooled</strain>
        <tissue evidence="8">Head</tissue>
    </source>
</reference>
<sequence length="691" mass="77472">MPELQLIEVLEVSSKDVRHPPENLTRRSTTSKWLCRKGEVNRSISATFKLSSLACIGRVHVGNSSSASVSVLVAQSGSKNFKELVPLIVFRSEANCRNGLAKNDVRMFTSTQFRDDARHEMWDMVRVVCYQPYRRPEDEQFGLSFLKIFDASPKPASVKNIEGFKESAFRSSIAMKREVSLPSSMTRAERMIAASKASSSSGETKTRTLLFSLELSSFNVGCFNFPVSTSAADDDLFKASVISLLDANANVIKAKTHSDAKSELSQKLQEMMGKKFNTNETKQFSHIFHNYVNSQHLEKFPSGILTPRKSNNRNFSSAGCRKMEDTKMSLLKPQNDSFNTFNTQTVYWAEVHHNHGMKDGPVAFMGRNGKENTPFLLEKNSLTNGDGVLEETHSPAVIPDRKICLDQTQREKFSPRDSWKNRNDIDKCDSRDCSPETWLKRKSDHSERSQSASKKRPRESVSTEENCSESVTVNRVTPSGGWLLNGSGLHKKKYSPREEKKQDSMKFPFRVSPPPPPDRPASPLPLIDDIDQPSTSSRETVAERNIRLDLERRLAERSPPERVVQRTSAGKVKGPFCTKGMNTNDSPLRRLSLCDEGEEIDSPSARRKLSFVRQNGQDGDSGDLVECPVCKCYFEGCDINKHLDACVPSPMKRADDVENDDEMACPICGLWQPKDTVAAHADECAQKRYGA</sequence>
<keyword evidence="2" id="KW-0227">DNA damage</keyword>
<keyword evidence="3" id="KW-0863">Zinc-finger</keyword>
<evidence type="ECO:0000313" key="8">
    <source>
        <dbReference type="EMBL" id="KAK3909484.1"/>
    </source>
</evidence>
<dbReference type="GO" id="GO:0006284">
    <property type="term" value="P:base-excision repair"/>
    <property type="evidence" value="ECO:0007669"/>
    <property type="project" value="TreeGrafter"/>
</dbReference>
<dbReference type="InterPro" id="IPR006642">
    <property type="entry name" value="Rad18_UBZ4"/>
</dbReference>
<protein>
    <submittedName>
        <fullName evidence="8">DNA repair protein XRCC1</fullName>
    </submittedName>
</protein>
<dbReference type="GO" id="GO:0005634">
    <property type="term" value="C:nucleus"/>
    <property type="evidence" value="ECO:0007669"/>
    <property type="project" value="InterPro"/>
</dbReference>
<dbReference type="Proteomes" id="UP001219518">
    <property type="component" value="Unassembled WGS sequence"/>
</dbReference>
<dbReference type="PANTHER" id="PTHR11370">
    <property type="entry name" value="DNA-REPAIR PROTEIN XRCC1"/>
    <property type="match status" value="1"/>
</dbReference>
<evidence type="ECO:0000256" key="6">
    <source>
        <dbReference type="SAM" id="MobiDB-lite"/>
    </source>
</evidence>
<feature type="compositionally biased region" description="Basic and acidic residues" evidence="6">
    <location>
        <begin position="409"/>
        <end position="448"/>
    </location>
</feature>
<keyword evidence="1" id="KW-0479">Metal-binding</keyword>
<keyword evidence="9" id="KW-1185">Reference proteome</keyword>
<evidence type="ECO:0000259" key="7">
    <source>
        <dbReference type="SMART" id="SM00734"/>
    </source>
</evidence>
<feature type="domain" description="UBZ4-type" evidence="7">
    <location>
        <begin position="624"/>
        <end position="647"/>
    </location>
</feature>
<reference evidence="8" key="2">
    <citation type="journal article" date="2023" name="BMC Genomics">
        <title>Pest status, molecular evolution, and epigenetic factors derived from the genome assembly of Frankliniella fusca, a thysanopteran phytovirus vector.</title>
        <authorList>
            <person name="Catto M.A."/>
            <person name="Labadie P.E."/>
            <person name="Jacobson A.L."/>
            <person name="Kennedy G.G."/>
            <person name="Srinivasan R."/>
            <person name="Hunt B.G."/>
        </authorList>
    </citation>
    <scope>NUCLEOTIDE SEQUENCE</scope>
    <source>
        <strain evidence="8">PL_HMW_Pooled</strain>
    </source>
</reference>
<dbReference type="EMBL" id="JAHWGI010000101">
    <property type="protein sequence ID" value="KAK3909484.1"/>
    <property type="molecule type" value="Genomic_DNA"/>
</dbReference>
<dbReference type="PANTHER" id="PTHR11370:SF5">
    <property type="entry name" value="DNA REPAIR PROTEIN XRCC1"/>
    <property type="match status" value="1"/>
</dbReference>
<feature type="compositionally biased region" description="Polar residues" evidence="6">
    <location>
        <begin position="463"/>
        <end position="477"/>
    </location>
</feature>
<evidence type="ECO:0000313" key="9">
    <source>
        <dbReference type="Proteomes" id="UP001219518"/>
    </source>
</evidence>
<comment type="caution">
    <text evidence="8">The sequence shown here is derived from an EMBL/GenBank/DDBJ whole genome shotgun (WGS) entry which is preliminary data.</text>
</comment>
<dbReference type="SUPFAM" id="SSF49785">
    <property type="entry name" value="Galactose-binding domain-like"/>
    <property type="match status" value="1"/>
</dbReference>
<dbReference type="GO" id="GO:0003684">
    <property type="term" value="F:damaged DNA binding"/>
    <property type="evidence" value="ECO:0007669"/>
    <property type="project" value="InterPro"/>
</dbReference>
<evidence type="ECO:0000256" key="3">
    <source>
        <dbReference type="ARBA" id="ARBA00022771"/>
    </source>
</evidence>
<dbReference type="GO" id="GO:0000012">
    <property type="term" value="P:single strand break repair"/>
    <property type="evidence" value="ECO:0007669"/>
    <property type="project" value="InterPro"/>
</dbReference>
<evidence type="ECO:0000256" key="1">
    <source>
        <dbReference type="ARBA" id="ARBA00022723"/>
    </source>
</evidence>
<gene>
    <name evidence="8" type="ORF">KUF71_003916</name>
</gene>
<evidence type="ECO:0000256" key="4">
    <source>
        <dbReference type="ARBA" id="ARBA00022833"/>
    </source>
</evidence>
<evidence type="ECO:0000256" key="5">
    <source>
        <dbReference type="ARBA" id="ARBA00023204"/>
    </source>
</evidence>
<dbReference type="GO" id="GO:0008270">
    <property type="term" value="F:zinc ion binding"/>
    <property type="evidence" value="ECO:0007669"/>
    <property type="project" value="UniProtKB-KW"/>
</dbReference>
<feature type="compositionally biased region" description="Pro residues" evidence="6">
    <location>
        <begin position="511"/>
        <end position="523"/>
    </location>
</feature>
<feature type="domain" description="UBZ4-type" evidence="7">
    <location>
        <begin position="662"/>
        <end position="685"/>
    </location>
</feature>
<organism evidence="8 9">
    <name type="scientific">Frankliniella fusca</name>
    <dbReference type="NCBI Taxonomy" id="407009"/>
    <lineage>
        <taxon>Eukaryota</taxon>
        <taxon>Metazoa</taxon>
        <taxon>Ecdysozoa</taxon>
        <taxon>Arthropoda</taxon>
        <taxon>Hexapoda</taxon>
        <taxon>Insecta</taxon>
        <taxon>Pterygota</taxon>
        <taxon>Neoptera</taxon>
        <taxon>Paraneoptera</taxon>
        <taxon>Thysanoptera</taxon>
        <taxon>Terebrantia</taxon>
        <taxon>Thripoidea</taxon>
        <taxon>Thripidae</taxon>
        <taxon>Frankliniella</taxon>
    </lineage>
</organism>
<dbReference type="Gene3D" id="2.60.120.260">
    <property type="entry name" value="Galactose-binding domain-like"/>
    <property type="match status" value="1"/>
</dbReference>
<feature type="compositionally biased region" description="Basic and acidic residues" evidence="6">
    <location>
        <begin position="495"/>
        <end position="504"/>
    </location>
</feature>
<dbReference type="AlphaFoldDB" id="A0AAE1L8A6"/>
<dbReference type="InterPro" id="IPR002706">
    <property type="entry name" value="Xrcc1_N"/>
</dbReference>
<dbReference type="Pfam" id="PF01834">
    <property type="entry name" value="XRCC1_N"/>
    <property type="match status" value="1"/>
</dbReference>
<name>A0AAE1L8A6_9NEOP</name>
<keyword evidence="4" id="KW-0862">Zinc</keyword>
<evidence type="ECO:0000256" key="2">
    <source>
        <dbReference type="ARBA" id="ARBA00022763"/>
    </source>
</evidence>
<keyword evidence="5" id="KW-0234">DNA repair</keyword>
<accession>A0AAE1L8A6</accession>
<proteinExistence type="predicted"/>
<feature type="region of interest" description="Disordered" evidence="6">
    <location>
        <begin position="409"/>
        <end position="542"/>
    </location>
</feature>